<dbReference type="Pfam" id="PF13545">
    <property type="entry name" value="HTH_Crp_2"/>
    <property type="match status" value="1"/>
</dbReference>
<dbReference type="PROSITE" id="PS51063">
    <property type="entry name" value="HTH_CRP_2"/>
    <property type="match status" value="1"/>
</dbReference>
<proteinExistence type="predicted"/>
<evidence type="ECO:0000256" key="3">
    <source>
        <dbReference type="ARBA" id="ARBA00023163"/>
    </source>
</evidence>
<dbReference type="InterPro" id="IPR036388">
    <property type="entry name" value="WH-like_DNA-bd_sf"/>
</dbReference>
<dbReference type="SUPFAM" id="SSF46785">
    <property type="entry name" value="Winged helix' DNA-binding domain"/>
    <property type="match status" value="1"/>
</dbReference>
<dbReference type="Proteomes" id="UP000192934">
    <property type="component" value="Chromosome I"/>
</dbReference>
<dbReference type="CDD" id="cd00038">
    <property type="entry name" value="CAP_ED"/>
    <property type="match status" value="1"/>
</dbReference>
<keyword evidence="3" id="KW-0804">Transcription</keyword>
<keyword evidence="2" id="KW-0238">DNA-binding</keyword>
<dbReference type="InterPro" id="IPR014710">
    <property type="entry name" value="RmlC-like_jellyroll"/>
</dbReference>
<dbReference type="InterPro" id="IPR000595">
    <property type="entry name" value="cNMP-bd_dom"/>
</dbReference>
<keyword evidence="5" id="KW-0808">Transferase</keyword>
<keyword evidence="5" id="KW-0418">Kinase</keyword>
<evidence type="ECO:0000259" key="4">
    <source>
        <dbReference type="PROSITE" id="PS51063"/>
    </source>
</evidence>
<dbReference type="Gene3D" id="1.10.10.10">
    <property type="entry name" value="Winged helix-like DNA-binding domain superfamily/Winged helix DNA-binding domain"/>
    <property type="match status" value="1"/>
</dbReference>
<dbReference type="AlphaFoldDB" id="A0A1X7G583"/>
<feature type="domain" description="HTH crp-type" evidence="4">
    <location>
        <begin position="155"/>
        <end position="229"/>
    </location>
</feature>
<keyword evidence="6" id="KW-1185">Reference proteome</keyword>
<sequence length="249" mass="27596">MDSPVGFIGEPADGLLRKLRVRDQISREEEAVIRGVIAEVRVVKAGQIIVPAEMPVSISTLLCDGLVCRYKDLGSGRRQIMDIHVAGDFVDLHAFLLGKLEHNVAAITDCRLAIVPHKALRAITETHPHLARFLWFVTLVDAAVLREQILSIGRRNALQRIAHLLCELEARLQVVGLAEGGRYRLPLTQSDVADATGLTSVHVNRTLRTLRDRGLATFRSGEVTIHDQPGLRQVAEFDPGYLYIGRRPI</sequence>
<protein>
    <submittedName>
        <fullName evidence="5">cAMP-binding domain of CRP or a regulatory subunit of cAMP-dependent protein kinases</fullName>
    </submittedName>
</protein>
<evidence type="ECO:0000256" key="1">
    <source>
        <dbReference type="ARBA" id="ARBA00023015"/>
    </source>
</evidence>
<dbReference type="EMBL" id="LT840185">
    <property type="protein sequence ID" value="SMF64195.1"/>
    <property type="molecule type" value="Genomic_DNA"/>
</dbReference>
<dbReference type="SMART" id="SM00419">
    <property type="entry name" value="HTH_CRP"/>
    <property type="match status" value="1"/>
</dbReference>
<accession>A0A1X7G583</accession>
<organism evidence="5 6">
    <name type="scientific">Allosphingosinicella indica</name>
    <dbReference type="NCBI Taxonomy" id="941907"/>
    <lineage>
        <taxon>Bacteria</taxon>
        <taxon>Pseudomonadati</taxon>
        <taxon>Pseudomonadota</taxon>
        <taxon>Alphaproteobacteria</taxon>
        <taxon>Sphingomonadales</taxon>
        <taxon>Sphingomonadaceae</taxon>
        <taxon>Allosphingosinicella</taxon>
    </lineage>
</organism>
<dbReference type="GO" id="GO:0006355">
    <property type="term" value="P:regulation of DNA-templated transcription"/>
    <property type="evidence" value="ECO:0007669"/>
    <property type="project" value="InterPro"/>
</dbReference>
<evidence type="ECO:0000313" key="6">
    <source>
        <dbReference type="Proteomes" id="UP000192934"/>
    </source>
</evidence>
<dbReference type="Pfam" id="PF00027">
    <property type="entry name" value="cNMP_binding"/>
    <property type="match status" value="1"/>
</dbReference>
<gene>
    <name evidence="5" type="ORF">SAMN06295910_1172</name>
</gene>
<name>A0A1X7G583_9SPHN</name>
<dbReference type="GO" id="GO:0003677">
    <property type="term" value="F:DNA binding"/>
    <property type="evidence" value="ECO:0007669"/>
    <property type="project" value="UniProtKB-KW"/>
</dbReference>
<evidence type="ECO:0000313" key="5">
    <source>
        <dbReference type="EMBL" id="SMF64195.1"/>
    </source>
</evidence>
<dbReference type="InterPro" id="IPR012318">
    <property type="entry name" value="HTH_CRP"/>
</dbReference>
<keyword evidence="1" id="KW-0805">Transcription regulation</keyword>
<dbReference type="RefSeq" id="WP_244552452.1">
    <property type="nucleotide sequence ID" value="NZ_LT840185.1"/>
</dbReference>
<dbReference type="Gene3D" id="2.60.120.10">
    <property type="entry name" value="Jelly Rolls"/>
    <property type="match status" value="1"/>
</dbReference>
<dbReference type="SUPFAM" id="SSF51206">
    <property type="entry name" value="cAMP-binding domain-like"/>
    <property type="match status" value="1"/>
</dbReference>
<dbReference type="STRING" id="941907.SAMN06295910_1172"/>
<dbReference type="InterPro" id="IPR036390">
    <property type="entry name" value="WH_DNA-bd_sf"/>
</dbReference>
<dbReference type="InterPro" id="IPR018490">
    <property type="entry name" value="cNMP-bd_dom_sf"/>
</dbReference>
<evidence type="ECO:0000256" key="2">
    <source>
        <dbReference type="ARBA" id="ARBA00023125"/>
    </source>
</evidence>
<reference evidence="6" key="1">
    <citation type="submission" date="2017-04" db="EMBL/GenBank/DDBJ databases">
        <authorList>
            <person name="Varghese N."/>
            <person name="Submissions S."/>
        </authorList>
    </citation>
    <scope>NUCLEOTIDE SEQUENCE [LARGE SCALE GENOMIC DNA]</scope>
    <source>
        <strain evidence="6">Dd16</strain>
    </source>
</reference>
<dbReference type="GO" id="GO:0016301">
    <property type="term" value="F:kinase activity"/>
    <property type="evidence" value="ECO:0007669"/>
    <property type="project" value="UniProtKB-KW"/>
</dbReference>